<dbReference type="KEGG" id="vg:10358679"/>
<dbReference type="RefSeq" id="YP_004306705.1">
    <property type="nucleotide sequence ID" value="NC_015272.2"/>
</dbReference>
<name>D6RRQ7_BPKPP</name>
<keyword evidence="2" id="KW-1185">Reference proteome</keyword>
<organismHost>
    <name type="scientific">Pseudomonas aeruginosa</name>
    <dbReference type="NCBI Taxonomy" id="287"/>
</organismHost>
<dbReference type="GeneID" id="10358679"/>
<sequence length="49" mass="4915">MGGHGLHNRRIPGAEHLGCNGEGHGLPGWGYSAAGMGNGYTIGLAGAVW</sequence>
<proteinExistence type="predicted"/>
<dbReference type="EMBL" id="AB472900">
    <property type="protein sequence ID" value="BAJ09075.1"/>
    <property type="molecule type" value="Genomic_DNA"/>
</dbReference>
<protein>
    <submittedName>
        <fullName evidence="1">Uncharacterized protein</fullName>
    </submittedName>
</protein>
<accession>D6RRQ7</accession>
<evidence type="ECO:0000313" key="2">
    <source>
        <dbReference type="Proteomes" id="UP000000375"/>
    </source>
</evidence>
<dbReference type="Proteomes" id="UP000000375">
    <property type="component" value="Segment"/>
</dbReference>
<reference evidence="1 2" key="1">
    <citation type="journal article" date="2009" name="Microbiol. Immunol.">
        <title>Blood kinetics of four intraperitoneally administered therapeutic candidate bacteriophages in healthy and neutropenic mice.</title>
        <authorList>
            <person name="Uchiyama J."/>
            <person name="Maeda Y."/>
            <person name="Takemura I."/>
            <person name="Chess-Williams R."/>
            <person name="Wakiguchi H."/>
            <person name="Matsuzaki S."/>
        </authorList>
    </citation>
    <scope>NUCLEOTIDE SEQUENCE [LARGE SCALE GENOMIC DNA]</scope>
</reference>
<organism evidence="1 2">
    <name type="scientific">Pseudomonas phage KPP10</name>
    <name type="common">Bacteriophage KPP10</name>
    <dbReference type="NCBI Taxonomy" id="582345"/>
    <lineage>
        <taxon>Viruses</taxon>
        <taxon>Duplodnaviria</taxon>
        <taxon>Heunggongvirae</taxon>
        <taxon>Uroviricota</taxon>
        <taxon>Caudoviricetes</taxon>
        <taxon>Vandenendeviridae</taxon>
        <taxon>Nankokuvirus</taxon>
        <taxon>Nankokuvirus KPP10</taxon>
    </lineage>
</organism>
<evidence type="ECO:0000313" key="1">
    <source>
        <dbReference type="EMBL" id="BAJ09075.1"/>
    </source>
</evidence>